<name>A0A1B1Z5Y7_9BACL</name>
<dbReference type="Proteomes" id="UP000077412">
    <property type="component" value="Chromosome"/>
</dbReference>
<accession>A0A1B1Z5Y7</accession>
<dbReference type="RefSeq" id="WP_066290911.1">
    <property type="nucleotide sequence ID" value="NZ_CP016761.1"/>
</dbReference>
<proteinExistence type="predicted"/>
<dbReference type="STRING" id="255247.ABE41_012780"/>
<protein>
    <submittedName>
        <fullName evidence="1">Uncharacterized protein</fullName>
    </submittedName>
</protein>
<sequence length="131" mass="15355">MKVYYGFENNLEGFAFLDRDDDFIITDHCIADSHEAIPLLLIRPYKTSLLFEDYGFFSESGKCYLYLDMICAFSVKEGDQNQIDMFLIQAEEELIAVEKEDEAIYFFSEHNKPLILKWAASYQVMTEFILL</sequence>
<evidence type="ECO:0000313" key="1">
    <source>
        <dbReference type="EMBL" id="ANX12885.1"/>
    </source>
</evidence>
<evidence type="ECO:0000313" key="2">
    <source>
        <dbReference type="Proteomes" id="UP000077412"/>
    </source>
</evidence>
<gene>
    <name evidence="1" type="ORF">ABE41_012780</name>
</gene>
<dbReference type="OrthoDB" id="2966456at2"/>
<reference evidence="1 2" key="1">
    <citation type="submission" date="2016-08" db="EMBL/GenBank/DDBJ databases">
        <title>Complete genome sequence of Fictibacillus arsenicus G25-54, a strain with toxicity to nematodes and a potential arsenic-resistance activity.</title>
        <authorList>
            <person name="Zheng Z."/>
        </authorList>
    </citation>
    <scope>NUCLEOTIDE SEQUENCE [LARGE SCALE GENOMIC DNA]</scope>
    <source>
        <strain evidence="1 2">G25-54</strain>
    </source>
</reference>
<dbReference type="EMBL" id="CP016761">
    <property type="protein sequence ID" value="ANX12885.1"/>
    <property type="molecule type" value="Genomic_DNA"/>
</dbReference>
<keyword evidence="2" id="KW-1185">Reference proteome</keyword>
<organism evidence="1 2">
    <name type="scientific">Fictibacillus arsenicus</name>
    <dbReference type="NCBI Taxonomy" id="255247"/>
    <lineage>
        <taxon>Bacteria</taxon>
        <taxon>Bacillati</taxon>
        <taxon>Bacillota</taxon>
        <taxon>Bacilli</taxon>
        <taxon>Bacillales</taxon>
        <taxon>Fictibacillaceae</taxon>
        <taxon>Fictibacillus</taxon>
    </lineage>
</organism>
<dbReference type="AlphaFoldDB" id="A0A1B1Z5Y7"/>
<dbReference type="KEGG" id="far:ABE41_012780"/>